<evidence type="ECO:0000256" key="15">
    <source>
        <dbReference type="ARBA" id="ARBA00023049"/>
    </source>
</evidence>
<protein>
    <recommendedName>
        <fullName evidence="5">Carboxypeptidase Q</fullName>
    </recommendedName>
    <alternativeName>
        <fullName evidence="20">Plasma glutamate carboxypeptidase</fullName>
    </alternativeName>
</protein>
<dbReference type="HOGENOM" id="CLU_033697_1_1_0"/>
<feature type="compositionally biased region" description="Basic and acidic residues" evidence="21">
    <location>
        <begin position="378"/>
        <end position="392"/>
    </location>
</feature>
<keyword evidence="6" id="KW-0964">Secreted</keyword>
<keyword evidence="8" id="KW-0645">Protease</keyword>
<evidence type="ECO:0000313" key="24">
    <source>
        <dbReference type="EMBL" id="ABF41941.1"/>
    </source>
</evidence>
<evidence type="ECO:0000256" key="4">
    <source>
        <dbReference type="ARBA" id="ARBA00004613"/>
    </source>
</evidence>
<feature type="region of interest" description="Disordered" evidence="21">
    <location>
        <begin position="529"/>
        <end position="552"/>
    </location>
</feature>
<feature type="compositionally biased region" description="Low complexity" evidence="21">
    <location>
        <begin position="538"/>
        <end position="552"/>
    </location>
</feature>
<gene>
    <name evidence="24" type="ordered locus">Acid345_2940</name>
</gene>
<evidence type="ECO:0000256" key="12">
    <source>
        <dbReference type="ARBA" id="ARBA00022824"/>
    </source>
</evidence>
<dbReference type="STRING" id="204669.Acid345_2940"/>
<evidence type="ECO:0000256" key="1">
    <source>
        <dbReference type="ARBA" id="ARBA00004240"/>
    </source>
</evidence>
<evidence type="ECO:0000256" key="13">
    <source>
        <dbReference type="ARBA" id="ARBA00022833"/>
    </source>
</evidence>
<sequence>MHSHVPRVPYRISLFVFLALFSCSAYAQQRGETVDLGMVTQIRQEGFRNSQVMQTASAIVDGIGERLSGSPNVKKANEWTRDQFTKWGLQNAHLEGYKFGRGWQNEFTSVRMVSPDFMELIAYPKAWTPGTSGAIKAPAVRVVAKSPADFEKYRGKLSGKIVLYGDMPEVKPQAEAAMSRYDEKKLADIGHYEIPSEKPRFSPEEFKNRLALRKAADEFFVKENVVAVIDASRGDGGTVFVQSAGSYKEGEPEVAPSLSMAVEHFGRIARLLERGGNVELEVNVQNKFYTDDPTAYDTVAEIPGSDKKDELVMVGAHLDSWHAGTGATDNAAGCAVTMEAVRILQALGVKPRRTIRIALWTGEEEGLLGSRAYVEQHFGSRPESTDPKEKDLPSFLRKPGTPLTLKPEQKQVSAYFNIDNGSGKVRGIYLQENAAVAPIFTEWLKPFHDLGADTITYRNTGGTDHLSFDAVGIPGFQFIQDPIEYETRTHHSNMDVYERLQRDDLMQASVVLASFIYNAAMRDDMMPRKPLPKDAVLPPASAAPAKTPAKKK</sequence>
<organism evidence="24 25">
    <name type="scientific">Koribacter versatilis (strain Ellin345)</name>
    <dbReference type="NCBI Taxonomy" id="204669"/>
    <lineage>
        <taxon>Bacteria</taxon>
        <taxon>Pseudomonadati</taxon>
        <taxon>Acidobacteriota</taxon>
        <taxon>Terriglobia</taxon>
        <taxon>Terriglobales</taxon>
        <taxon>Candidatus Korobacteraceae</taxon>
        <taxon>Candidatus Korobacter</taxon>
    </lineage>
</organism>
<accession>Q1IMF9</accession>
<evidence type="ECO:0000256" key="3">
    <source>
        <dbReference type="ARBA" id="ARBA00004555"/>
    </source>
</evidence>
<evidence type="ECO:0000256" key="21">
    <source>
        <dbReference type="SAM" id="MobiDB-lite"/>
    </source>
</evidence>
<dbReference type="GO" id="GO:0005576">
    <property type="term" value="C:extracellular region"/>
    <property type="evidence" value="ECO:0007669"/>
    <property type="project" value="UniProtKB-SubCell"/>
</dbReference>
<dbReference type="EnsemblBacteria" id="ABF41941">
    <property type="protein sequence ID" value="ABF41941"/>
    <property type="gene ID" value="Acid345_2940"/>
</dbReference>
<keyword evidence="7" id="KW-0121">Carboxypeptidase</keyword>
<dbReference type="EMBL" id="CP000360">
    <property type="protein sequence ID" value="ABF41941.1"/>
    <property type="molecule type" value="Genomic_DNA"/>
</dbReference>
<evidence type="ECO:0000256" key="19">
    <source>
        <dbReference type="ARBA" id="ARBA00025833"/>
    </source>
</evidence>
<evidence type="ECO:0000256" key="14">
    <source>
        <dbReference type="ARBA" id="ARBA00023034"/>
    </source>
</evidence>
<comment type="subunit">
    <text evidence="19">Homodimer. The monomeric form is inactive while the homodimer is active.</text>
</comment>
<evidence type="ECO:0000256" key="17">
    <source>
        <dbReference type="ARBA" id="ARBA00023180"/>
    </source>
</evidence>
<evidence type="ECO:0000259" key="23">
    <source>
        <dbReference type="Pfam" id="PF04389"/>
    </source>
</evidence>
<evidence type="ECO:0000256" key="9">
    <source>
        <dbReference type="ARBA" id="ARBA00022723"/>
    </source>
</evidence>
<evidence type="ECO:0000256" key="16">
    <source>
        <dbReference type="ARBA" id="ARBA00023145"/>
    </source>
</evidence>
<evidence type="ECO:0000256" key="5">
    <source>
        <dbReference type="ARBA" id="ARBA00014116"/>
    </source>
</evidence>
<evidence type="ECO:0000256" key="18">
    <source>
        <dbReference type="ARBA" id="ARBA00023228"/>
    </source>
</evidence>
<proteinExistence type="predicted"/>
<dbReference type="PROSITE" id="PS51257">
    <property type="entry name" value="PROKAR_LIPOPROTEIN"/>
    <property type="match status" value="1"/>
</dbReference>
<dbReference type="GO" id="GO:0070573">
    <property type="term" value="F:metallodipeptidase activity"/>
    <property type="evidence" value="ECO:0007669"/>
    <property type="project" value="InterPro"/>
</dbReference>
<dbReference type="Proteomes" id="UP000002432">
    <property type="component" value="Chromosome"/>
</dbReference>
<keyword evidence="10 22" id="KW-0732">Signal</keyword>
<keyword evidence="13" id="KW-0862">Zinc</keyword>
<dbReference type="GO" id="GO:0004180">
    <property type="term" value="F:carboxypeptidase activity"/>
    <property type="evidence" value="ECO:0007669"/>
    <property type="project" value="UniProtKB-KW"/>
</dbReference>
<evidence type="ECO:0000313" key="25">
    <source>
        <dbReference type="Proteomes" id="UP000002432"/>
    </source>
</evidence>
<dbReference type="GO" id="GO:0046872">
    <property type="term" value="F:metal ion binding"/>
    <property type="evidence" value="ECO:0007669"/>
    <property type="project" value="UniProtKB-KW"/>
</dbReference>
<keyword evidence="12" id="KW-0256">Endoplasmic reticulum</keyword>
<keyword evidence="15" id="KW-0482">Metalloprotease</keyword>
<comment type="subcellular location">
    <subcellularLocation>
        <location evidence="1">Endoplasmic reticulum</location>
    </subcellularLocation>
    <subcellularLocation>
        <location evidence="3">Golgi apparatus</location>
    </subcellularLocation>
    <subcellularLocation>
        <location evidence="2">Lysosome</location>
    </subcellularLocation>
    <subcellularLocation>
        <location evidence="4">Secreted</location>
    </subcellularLocation>
</comment>
<evidence type="ECO:0000256" key="7">
    <source>
        <dbReference type="ARBA" id="ARBA00022645"/>
    </source>
</evidence>
<keyword evidence="11" id="KW-0378">Hydrolase</keyword>
<evidence type="ECO:0000256" key="2">
    <source>
        <dbReference type="ARBA" id="ARBA00004371"/>
    </source>
</evidence>
<dbReference type="InterPro" id="IPR039866">
    <property type="entry name" value="CPQ"/>
</dbReference>
<dbReference type="PANTHER" id="PTHR12053:SF3">
    <property type="entry name" value="CARBOXYPEPTIDASE Q"/>
    <property type="match status" value="1"/>
</dbReference>
<dbReference type="GO" id="GO:0006508">
    <property type="term" value="P:proteolysis"/>
    <property type="evidence" value="ECO:0007669"/>
    <property type="project" value="UniProtKB-KW"/>
</dbReference>
<reference evidence="24 25" key="1">
    <citation type="journal article" date="2009" name="Appl. Environ. Microbiol.">
        <title>Three genomes from the phylum Acidobacteria provide insight into the lifestyles of these microorganisms in soils.</title>
        <authorList>
            <person name="Ward N.L."/>
            <person name="Challacombe J.F."/>
            <person name="Janssen P.H."/>
            <person name="Henrissat B."/>
            <person name="Coutinho P.M."/>
            <person name="Wu M."/>
            <person name="Xie G."/>
            <person name="Haft D.H."/>
            <person name="Sait M."/>
            <person name="Badger J."/>
            <person name="Barabote R.D."/>
            <person name="Bradley B."/>
            <person name="Brettin T.S."/>
            <person name="Brinkac L.M."/>
            <person name="Bruce D."/>
            <person name="Creasy T."/>
            <person name="Daugherty S.C."/>
            <person name="Davidsen T.M."/>
            <person name="DeBoy R.T."/>
            <person name="Detter J.C."/>
            <person name="Dodson R.J."/>
            <person name="Durkin A.S."/>
            <person name="Ganapathy A."/>
            <person name="Gwinn-Giglio M."/>
            <person name="Han C.S."/>
            <person name="Khouri H."/>
            <person name="Kiss H."/>
            <person name="Kothari S.P."/>
            <person name="Madupu R."/>
            <person name="Nelson K.E."/>
            <person name="Nelson W.C."/>
            <person name="Paulsen I."/>
            <person name="Penn K."/>
            <person name="Ren Q."/>
            <person name="Rosovitz M.J."/>
            <person name="Selengut J.D."/>
            <person name="Shrivastava S."/>
            <person name="Sullivan S.A."/>
            <person name="Tapia R."/>
            <person name="Thompson L.S."/>
            <person name="Watkins K.L."/>
            <person name="Yang Q."/>
            <person name="Yu C."/>
            <person name="Zafar N."/>
            <person name="Zhou L."/>
            <person name="Kuske C.R."/>
        </authorList>
    </citation>
    <scope>NUCLEOTIDE SEQUENCE [LARGE SCALE GENOMIC DNA]</scope>
    <source>
        <strain evidence="24 25">Ellin345</strain>
    </source>
</reference>
<dbReference type="AlphaFoldDB" id="Q1IMF9"/>
<dbReference type="GO" id="GO:0005764">
    <property type="term" value="C:lysosome"/>
    <property type="evidence" value="ECO:0007669"/>
    <property type="project" value="UniProtKB-SubCell"/>
</dbReference>
<dbReference type="RefSeq" id="WP_011523742.1">
    <property type="nucleotide sequence ID" value="NC_008009.1"/>
</dbReference>
<evidence type="ECO:0000256" key="20">
    <source>
        <dbReference type="ARBA" id="ARBA00033328"/>
    </source>
</evidence>
<feature type="signal peptide" evidence="22">
    <location>
        <begin position="1"/>
        <end position="27"/>
    </location>
</feature>
<feature type="domain" description="Peptidase M28" evidence="23">
    <location>
        <begin position="298"/>
        <end position="513"/>
    </location>
</feature>
<name>Q1IMF9_KORVE</name>
<dbReference type="Gene3D" id="3.40.630.10">
    <property type="entry name" value="Zn peptidases"/>
    <property type="match status" value="2"/>
</dbReference>
<dbReference type="KEGG" id="aba:Acid345_2940"/>
<evidence type="ECO:0000256" key="10">
    <source>
        <dbReference type="ARBA" id="ARBA00022729"/>
    </source>
</evidence>
<evidence type="ECO:0000256" key="22">
    <source>
        <dbReference type="SAM" id="SignalP"/>
    </source>
</evidence>
<evidence type="ECO:0000256" key="11">
    <source>
        <dbReference type="ARBA" id="ARBA00022801"/>
    </source>
</evidence>
<dbReference type="InterPro" id="IPR007484">
    <property type="entry name" value="Peptidase_M28"/>
</dbReference>
<dbReference type="SUPFAM" id="SSF53187">
    <property type="entry name" value="Zn-dependent exopeptidases"/>
    <property type="match status" value="1"/>
</dbReference>
<keyword evidence="25" id="KW-1185">Reference proteome</keyword>
<keyword evidence="18" id="KW-0458">Lysosome</keyword>
<feature type="chain" id="PRO_5004191718" description="Carboxypeptidase Q" evidence="22">
    <location>
        <begin position="28"/>
        <end position="552"/>
    </location>
</feature>
<keyword evidence="17" id="KW-0325">Glycoprotein</keyword>
<keyword evidence="9" id="KW-0479">Metal-binding</keyword>
<keyword evidence="14" id="KW-0333">Golgi apparatus</keyword>
<dbReference type="PANTHER" id="PTHR12053">
    <property type="entry name" value="PROTEASE FAMILY M28 PLASMA GLUTAMATE CARBOXYPEPTIDASE-RELATED"/>
    <property type="match status" value="1"/>
</dbReference>
<dbReference type="eggNOG" id="COG2234">
    <property type="taxonomic scope" value="Bacteria"/>
</dbReference>
<feature type="region of interest" description="Disordered" evidence="21">
    <location>
        <begin position="378"/>
        <end position="401"/>
    </location>
</feature>
<keyword evidence="16" id="KW-0865">Zymogen</keyword>
<evidence type="ECO:0000256" key="6">
    <source>
        <dbReference type="ARBA" id="ARBA00022525"/>
    </source>
</evidence>
<evidence type="ECO:0000256" key="8">
    <source>
        <dbReference type="ARBA" id="ARBA00022670"/>
    </source>
</evidence>
<dbReference type="Pfam" id="PF04389">
    <property type="entry name" value="Peptidase_M28"/>
    <property type="match status" value="1"/>
</dbReference>